<dbReference type="Gene3D" id="3.30.70.2970">
    <property type="entry name" value="Protein of unknown function (DUF541), domain 2"/>
    <property type="match status" value="1"/>
</dbReference>
<feature type="chain" id="PRO_5011543735" description="26 kDa periplasmic immunogenic protein" evidence="1">
    <location>
        <begin position="23"/>
        <end position="240"/>
    </location>
</feature>
<reference evidence="3" key="1">
    <citation type="submission" date="2016-10" db="EMBL/GenBank/DDBJ databases">
        <authorList>
            <person name="Varghese N."/>
            <person name="Submissions S."/>
        </authorList>
    </citation>
    <scope>NUCLEOTIDE SEQUENCE [LARGE SCALE GENOMIC DNA]</scope>
    <source>
        <strain evidence="3">LP51</strain>
    </source>
</reference>
<dbReference type="InterPro" id="IPR007497">
    <property type="entry name" value="SIMPL/DUF541"/>
</dbReference>
<dbReference type="PANTHER" id="PTHR34387:SF1">
    <property type="entry name" value="PERIPLASMIC IMMUNOGENIC PROTEIN"/>
    <property type="match status" value="1"/>
</dbReference>
<keyword evidence="3" id="KW-1185">Reference proteome</keyword>
<dbReference type="PANTHER" id="PTHR34387">
    <property type="entry name" value="SLR1258 PROTEIN"/>
    <property type="match status" value="1"/>
</dbReference>
<evidence type="ECO:0000313" key="3">
    <source>
        <dbReference type="Proteomes" id="UP000198724"/>
    </source>
</evidence>
<proteinExistence type="predicted"/>
<dbReference type="RefSeq" id="WP_092104321.1">
    <property type="nucleotide sequence ID" value="NZ_FOOT01000006.1"/>
</dbReference>
<gene>
    <name evidence="2" type="ORF">SAMN05421739_106113</name>
</gene>
<keyword evidence="1" id="KW-0732">Signal</keyword>
<dbReference type="Gene3D" id="3.30.110.170">
    <property type="entry name" value="Protein of unknown function (DUF541), domain 1"/>
    <property type="match status" value="1"/>
</dbReference>
<evidence type="ECO:0008006" key="4">
    <source>
        <dbReference type="Google" id="ProtNLM"/>
    </source>
</evidence>
<dbReference type="EMBL" id="FOOT01000006">
    <property type="protein sequence ID" value="SFH14122.1"/>
    <property type="molecule type" value="Genomic_DNA"/>
</dbReference>
<dbReference type="OrthoDB" id="6021921at2"/>
<name>A0A1I2XL46_9BACT</name>
<dbReference type="InterPro" id="IPR052022">
    <property type="entry name" value="26kDa_periplasmic_antigen"/>
</dbReference>
<feature type="signal peptide" evidence="1">
    <location>
        <begin position="1"/>
        <end position="22"/>
    </location>
</feature>
<evidence type="ECO:0000313" key="2">
    <source>
        <dbReference type="EMBL" id="SFH14122.1"/>
    </source>
</evidence>
<dbReference type="GO" id="GO:0006974">
    <property type="term" value="P:DNA damage response"/>
    <property type="evidence" value="ECO:0007669"/>
    <property type="project" value="TreeGrafter"/>
</dbReference>
<protein>
    <recommendedName>
        <fullName evidence="4">26 kDa periplasmic immunogenic protein</fullName>
    </recommendedName>
</protein>
<evidence type="ECO:0000256" key="1">
    <source>
        <dbReference type="SAM" id="SignalP"/>
    </source>
</evidence>
<sequence length="240" mass="26034">MKKMTLILFLSLFFVSAFTVQAQQAQVLPPLVNVSGIGEVRVQPNEVVVNLGVEMRGKTLDEARKETDKKAAAIINYLKKQGVDARHIQTSYVTLQPIYSSGEYGRTTPDFYMAQKNMTVLVKKLDKFDELLSGLYGVGVNQVNGVSFRVSDSEIEKYKTEARKKAVANAKAKATQLTSELGAKVGRAYSISESSNGGGPRPMYKMAMMESAAYDASGGPTIAGGEVVITSNVDVSFVIE</sequence>
<accession>A0A1I2XL46</accession>
<dbReference type="AlphaFoldDB" id="A0A1I2XL46"/>
<organism evidence="2 3">
    <name type="scientific">Pontibacter chinhatensis</name>
    <dbReference type="NCBI Taxonomy" id="1436961"/>
    <lineage>
        <taxon>Bacteria</taxon>
        <taxon>Pseudomonadati</taxon>
        <taxon>Bacteroidota</taxon>
        <taxon>Cytophagia</taxon>
        <taxon>Cytophagales</taxon>
        <taxon>Hymenobacteraceae</taxon>
        <taxon>Pontibacter</taxon>
    </lineage>
</organism>
<dbReference type="Pfam" id="PF04402">
    <property type="entry name" value="SIMPL"/>
    <property type="match status" value="1"/>
</dbReference>
<dbReference type="Proteomes" id="UP000198724">
    <property type="component" value="Unassembled WGS sequence"/>
</dbReference>